<dbReference type="Gene3D" id="3.10.180.10">
    <property type="entry name" value="2,3-Dihydroxybiphenyl 1,2-Dioxygenase, domain 1"/>
    <property type="match status" value="1"/>
</dbReference>
<gene>
    <name evidence="3" type="ORF">K1X11_014915</name>
</gene>
<protein>
    <submittedName>
        <fullName evidence="3">VOC family protein</fullName>
    </submittedName>
</protein>
<keyword evidence="1" id="KW-0479">Metal-binding</keyword>
<feature type="domain" description="VOC" evidence="2">
    <location>
        <begin position="14"/>
        <end position="129"/>
    </location>
</feature>
<dbReference type="Proteomes" id="UP000738431">
    <property type="component" value="Chromosome"/>
</dbReference>
<dbReference type="PROSITE" id="PS51819">
    <property type="entry name" value="VOC"/>
    <property type="match status" value="1"/>
</dbReference>
<proteinExistence type="predicted"/>
<evidence type="ECO:0000259" key="2">
    <source>
        <dbReference type="PROSITE" id="PS51819"/>
    </source>
</evidence>
<dbReference type="InterPro" id="IPR004360">
    <property type="entry name" value="Glyas_Fos-R_dOase_dom"/>
</dbReference>
<evidence type="ECO:0000313" key="4">
    <source>
        <dbReference type="Proteomes" id="UP000738431"/>
    </source>
</evidence>
<organism evidence="3 4">
    <name type="scientific">Actomonas aquatica</name>
    <dbReference type="NCBI Taxonomy" id="2866162"/>
    <lineage>
        <taxon>Bacteria</taxon>
        <taxon>Pseudomonadati</taxon>
        <taxon>Verrucomicrobiota</taxon>
        <taxon>Opitutia</taxon>
        <taxon>Opitutales</taxon>
        <taxon>Opitutaceae</taxon>
        <taxon>Actomonas</taxon>
    </lineage>
</organism>
<dbReference type="InterPro" id="IPR029068">
    <property type="entry name" value="Glyas_Bleomycin-R_OHBP_Dase"/>
</dbReference>
<dbReference type="InterPro" id="IPR037523">
    <property type="entry name" value="VOC_core"/>
</dbReference>
<dbReference type="RefSeq" id="WP_221031612.1">
    <property type="nucleotide sequence ID" value="NZ_CP139781.1"/>
</dbReference>
<keyword evidence="4" id="KW-1185">Reference proteome</keyword>
<dbReference type="Pfam" id="PF00903">
    <property type="entry name" value="Glyoxalase"/>
    <property type="match status" value="1"/>
</dbReference>
<sequence>MADAETSPTPSAPELGQVAITVADLAAATAFYRDVLGLRFLFAAGPNLAFLQAGAVRVMLSVPQGHGAPGKNSALYFKVEQIVETHAAMVAKGAVNERAPAMAAPMPDHDLWIGFLRDPEGNLVGLMEEVRPPAER</sequence>
<dbReference type="PROSITE" id="PS00934">
    <property type="entry name" value="GLYOXALASE_I_1"/>
    <property type="match status" value="1"/>
</dbReference>
<dbReference type="InterPro" id="IPR018146">
    <property type="entry name" value="Glyoxalase_1_CS"/>
</dbReference>
<evidence type="ECO:0000256" key="1">
    <source>
        <dbReference type="ARBA" id="ARBA00022723"/>
    </source>
</evidence>
<dbReference type="SUPFAM" id="SSF54593">
    <property type="entry name" value="Glyoxalase/Bleomycin resistance protein/Dihydroxybiphenyl dioxygenase"/>
    <property type="match status" value="1"/>
</dbReference>
<dbReference type="EMBL" id="CP139781">
    <property type="protein sequence ID" value="WRQ86104.1"/>
    <property type="molecule type" value="Genomic_DNA"/>
</dbReference>
<evidence type="ECO:0000313" key="3">
    <source>
        <dbReference type="EMBL" id="WRQ86104.1"/>
    </source>
</evidence>
<accession>A0ABZ1C3I2</accession>
<reference evidence="3 4" key="1">
    <citation type="submission" date="2023-12" db="EMBL/GenBank/DDBJ databases">
        <title>Description of an unclassified Opitutus bacterium of Verrucomicrobiota.</title>
        <authorList>
            <person name="Zhang D.-F."/>
        </authorList>
    </citation>
    <scope>NUCLEOTIDE SEQUENCE [LARGE SCALE GENOMIC DNA]</scope>
    <source>
        <strain evidence="3 4">WL0086</strain>
    </source>
</reference>
<name>A0ABZ1C3I2_9BACT</name>